<proteinExistence type="predicted"/>
<dbReference type="InterPro" id="IPR036259">
    <property type="entry name" value="MFS_trans_sf"/>
</dbReference>
<gene>
    <name evidence="8" type="ORF">HGB41_09945</name>
</gene>
<evidence type="ECO:0000256" key="1">
    <source>
        <dbReference type="ARBA" id="ARBA00004651"/>
    </source>
</evidence>
<dbReference type="AlphaFoldDB" id="A0A7Y2JYX7"/>
<evidence type="ECO:0000256" key="4">
    <source>
        <dbReference type="ARBA" id="ARBA00022989"/>
    </source>
</evidence>
<evidence type="ECO:0000259" key="7">
    <source>
        <dbReference type="PROSITE" id="PS50850"/>
    </source>
</evidence>
<feature type="transmembrane region" description="Helical" evidence="6">
    <location>
        <begin position="99"/>
        <end position="120"/>
    </location>
</feature>
<dbReference type="InterPro" id="IPR020846">
    <property type="entry name" value="MFS_dom"/>
</dbReference>
<dbReference type="PANTHER" id="PTHR43124">
    <property type="entry name" value="PURINE EFFLUX PUMP PBUE"/>
    <property type="match status" value="1"/>
</dbReference>
<evidence type="ECO:0000256" key="2">
    <source>
        <dbReference type="ARBA" id="ARBA00022475"/>
    </source>
</evidence>
<accession>A0A7Y2JYX7</accession>
<feature type="transmembrane region" description="Helical" evidence="6">
    <location>
        <begin position="320"/>
        <end position="350"/>
    </location>
</feature>
<keyword evidence="2" id="KW-1003">Cell membrane</keyword>
<dbReference type="PROSITE" id="PS50850">
    <property type="entry name" value="MFS"/>
    <property type="match status" value="1"/>
</dbReference>
<keyword evidence="4 6" id="KW-1133">Transmembrane helix</keyword>
<feature type="transmembrane region" description="Helical" evidence="6">
    <location>
        <begin position="39"/>
        <end position="63"/>
    </location>
</feature>
<feature type="transmembrane region" description="Helical" evidence="6">
    <location>
        <begin position="356"/>
        <end position="374"/>
    </location>
</feature>
<keyword evidence="3 6" id="KW-0812">Transmembrane</keyword>
<dbReference type="PANTHER" id="PTHR43124:SF10">
    <property type="entry name" value="PURINE EFFLUX PUMP PBUE"/>
    <property type="match status" value="1"/>
</dbReference>
<comment type="subcellular location">
    <subcellularLocation>
        <location evidence="1">Cell membrane</location>
        <topology evidence="1">Multi-pass membrane protein</topology>
    </subcellularLocation>
</comment>
<dbReference type="EMBL" id="JABAIV010000003">
    <property type="protein sequence ID" value="NNG23318.1"/>
    <property type="molecule type" value="Genomic_DNA"/>
</dbReference>
<feature type="transmembrane region" description="Helical" evidence="6">
    <location>
        <begin position="290"/>
        <end position="308"/>
    </location>
</feature>
<evidence type="ECO:0000256" key="3">
    <source>
        <dbReference type="ARBA" id="ARBA00022692"/>
    </source>
</evidence>
<keyword evidence="9" id="KW-1185">Reference proteome</keyword>
<dbReference type="RefSeq" id="WP_171083783.1">
    <property type="nucleotide sequence ID" value="NZ_JABAIV010000003.1"/>
</dbReference>
<evidence type="ECO:0000313" key="8">
    <source>
        <dbReference type="EMBL" id="NNG23318.1"/>
    </source>
</evidence>
<dbReference type="Pfam" id="PF07690">
    <property type="entry name" value="MFS_1"/>
    <property type="match status" value="1"/>
</dbReference>
<dbReference type="SUPFAM" id="SSF103473">
    <property type="entry name" value="MFS general substrate transporter"/>
    <property type="match status" value="1"/>
</dbReference>
<evidence type="ECO:0000313" key="9">
    <source>
        <dbReference type="Proteomes" id="UP000533905"/>
    </source>
</evidence>
<dbReference type="Gene3D" id="1.20.1250.20">
    <property type="entry name" value="MFS general substrate transporter like domains"/>
    <property type="match status" value="1"/>
</dbReference>
<feature type="transmembrane region" description="Helical" evidence="6">
    <location>
        <begin position="127"/>
        <end position="153"/>
    </location>
</feature>
<feature type="transmembrane region" description="Helical" evidence="6">
    <location>
        <begin position="70"/>
        <end position="93"/>
    </location>
</feature>
<dbReference type="Proteomes" id="UP000533905">
    <property type="component" value="Unassembled WGS sequence"/>
</dbReference>
<comment type="caution">
    <text evidence="8">The sequence shown here is derived from an EMBL/GenBank/DDBJ whole genome shotgun (WGS) entry which is preliminary data.</text>
</comment>
<name>A0A7Y2JYX7_9BURK</name>
<feature type="transmembrane region" description="Helical" evidence="6">
    <location>
        <begin position="234"/>
        <end position="255"/>
    </location>
</feature>
<sequence length="394" mass="39947">MDRRLLVLASGMFAVGTDSFVVAGILPQVAASLGVSIPLAGQMVTLYALSYALLSPTVAAMLAHWPRKRLLLAGLGVFVAGNAMTALAPSIGWVLASRVIAGLGAAMYSPTATATGAALVPPERRATALAIVIAGLSSATALGAPLGTLIAGLDDWRSTMWFVSILGTLAGLGVWLLLPAIPPLPAATLRQRLAPLKDTRIALVLLTTLVAYAGMFSVYTYIGVIFDRVTAGAPGVLAGLLLIWGVAATAGNLVAGRLTDRLGSRRIIFGALLVGAVNFALTPWTSAHLWSALPAIVVWAVCGWGLLVPQQHRLIGLAPAAAPLLMGLNSAALYAGVSSAGVLGGAAIALFERHDIGLLAGALLALAFGVAVLADRRIRATSAPGAAGATAQAG</sequence>
<evidence type="ECO:0000256" key="5">
    <source>
        <dbReference type="ARBA" id="ARBA00023136"/>
    </source>
</evidence>
<dbReference type="InterPro" id="IPR050189">
    <property type="entry name" value="MFS_Efflux_Transporters"/>
</dbReference>
<dbReference type="GO" id="GO:0022857">
    <property type="term" value="F:transmembrane transporter activity"/>
    <property type="evidence" value="ECO:0007669"/>
    <property type="project" value="InterPro"/>
</dbReference>
<feature type="transmembrane region" description="Helical" evidence="6">
    <location>
        <begin position="201"/>
        <end position="222"/>
    </location>
</feature>
<keyword evidence="5 6" id="KW-0472">Membrane</keyword>
<dbReference type="CDD" id="cd17324">
    <property type="entry name" value="MFS_NepI_like"/>
    <property type="match status" value="1"/>
</dbReference>
<feature type="transmembrane region" description="Helical" evidence="6">
    <location>
        <begin position="267"/>
        <end position="284"/>
    </location>
</feature>
<organism evidence="8 9">
    <name type="scientific">Telluria aromaticivorans</name>
    <dbReference type="NCBI Taxonomy" id="2725995"/>
    <lineage>
        <taxon>Bacteria</taxon>
        <taxon>Pseudomonadati</taxon>
        <taxon>Pseudomonadota</taxon>
        <taxon>Betaproteobacteria</taxon>
        <taxon>Burkholderiales</taxon>
        <taxon>Oxalobacteraceae</taxon>
        <taxon>Telluria group</taxon>
        <taxon>Telluria</taxon>
    </lineage>
</organism>
<reference evidence="8 9" key="1">
    <citation type="submission" date="2020-04" db="EMBL/GenBank/DDBJ databases">
        <title>Massilia sp. nov., a cold adapted bacteria isolated from Arctic soil.</title>
        <authorList>
            <person name="Son J."/>
            <person name="Ka J.-O."/>
        </authorList>
    </citation>
    <scope>NUCLEOTIDE SEQUENCE [LARGE SCALE GENOMIC DNA]</scope>
    <source>
        <strain evidence="8 9">ML15P13</strain>
    </source>
</reference>
<feature type="transmembrane region" description="Helical" evidence="6">
    <location>
        <begin position="159"/>
        <end position="181"/>
    </location>
</feature>
<evidence type="ECO:0000256" key="6">
    <source>
        <dbReference type="SAM" id="Phobius"/>
    </source>
</evidence>
<dbReference type="InterPro" id="IPR011701">
    <property type="entry name" value="MFS"/>
</dbReference>
<protein>
    <submittedName>
        <fullName evidence="8">MFS transporter</fullName>
    </submittedName>
</protein>
<dbReference type="GO" id="GO:0005886">
    <property type="term" value="C:plasma membrane"/>
    <property type="evidence" value="ECO:0007669"/>
    <property type="project" value="UniProtKB-SubCell"/>
</dbReference>
<feature type="domain" description="Major facilitator superfamily (MFS) profile" evidence="7">
    <location>
        <begin position="4"/>
        <end position="379"/>
    </location>
</feature>